<dbReference type="InterPro" id="IPR003593">
    <property type="entry name" value="AAA+_ATPase"/>
</dbReference>
<reference evidence="14 15" key="1">
    <citation type="journal article" date="2016" name="Nat. Commun.">
        <title>Thousands of microbial genomes shed light on interconnected biogeochemical processes in an aquifer system.</title>
        <authorList>
            <person name="Anantharaman K."/>
            <person name="Brown C.T."/>
            <person name="Hug L.A."/>
            <person name="Sharon I."/>
            <person name="Castelle C.J."/>
            <person name="Probst A.J."/>
            <person name="Thomas B.C."/>
            <person name="Singh A."/>
            <person name="Wilkins M.J."/>
            <person name="Karaoz U."/>
            <person name="Brodie E.L."/>
            <person name="Williams K.H."/>
            <person name="Hubbard S.S."/>
            <person name="Banfield J.F."/>
        </authorList>
    </citation>
    <scope>NUCLEOTIDE SEQUENCE [LARGE SCALE GENOMIC DNA]</scope>
</reference>
<accession>A0A1F6LZ73</accession>
<dbReference type="InterPro" id="IPR050238">
    <property type="entry name" value="DNA_Rep/Repair_Clamp_Loader"/>
</dbReference>
<comment type="function">
    <text evidence="11">DNA polymerase III is a complex, multichain enzyme responsible for most of the replicative synthesis in bacteria. This DNA polymerase also exhibits 3' to 5' exonuclease activity.</text>
</comment>
<dbReference type="InterPro" id="IPR022754">
    <property type="entry name" value="DNA_pol_III_gamma-3"/>
</dbReference>
<dbReference type="InterPro" id="IPR008921">
    <property type="entry name" value="DNA_pol3_clamp-load_cplx_C"/>
</dbReference>
<dbReference type="InterPro" id="IPR012763">
    <property type="entry name" value="DNA_pol_III_sug/sutau_N"/>
</dbReference>
<keyword evidence="7" id="KW-0862">Zinc</keyword>
<dbReference type="GO" id="GO:0003887">
    <property type="term" value="F:DNA-directed DNA polymerase activity"/>
    <property type="evidence" value="ECO:0007669"/>
    <property type="project" value="UniProtKB-KW"/>
</dbReference>
<dbReference type="SMART" id="SM00382">
    <property type="entry name" value="AAA"/>
    <property type="match status" value="1"/>
</dbReference>
<evidence type="ECO:0000256" key="12">
    <source>
        <dbReference type="SAM" id="MobiDB-lite"/>
    </source>
</evidence>
<evidence type="ECO:0000256" key="3">
    <source>
        <dbReference type="ARBA" id="ARBA00022695"/>
    </source>
</evidence>
<evidence type="ECO:0000256" key="8">
    <source>
        <dbReference type="ARBA" id="ARBA00022840"/>
    </source>
</evidence>
<dbReference type="PANTHER" id="PTHR11669">
    <property type="entry name" value="REPLICATION FACTOR C / DNA POLYMERASE III GAMMA-TAU SUBUNIT"/>
    <property type="match status" value="1"/>
</dbReference>
<dbReference type="GO" id="GO:0005524">
    <property type="term" value="F:ATP binding"/>
    <property type="evidence" value="ECO:0007669"/>
    <property type="project" value="UniProtKB-KW"/>
</dbReference>
<evidence type="ECO:0000256" key="6">
    <source>
        <dbReference type="ARBA" id="ARBA00022741"/>
    </source>
</evidence>
<evidence type="ECO:0000256" key="9">
    <source>
        <dbReference type="ARBA" id="ARBA00022932"/>
    </source>
</evidence>
<dbReference type="SUPFAM" id="SSF52540">
    <property type="entry name" value="P-loop containing nucleoside triphosphate hydrolases"/>
    <property type="match status" value="1"/>
</dbReference>
<dbReference type="PANTHER" id="PTHR11669:SF0">
    <property type="entry name" value="PROTEIN STICHEL-LIKE 2"/>
    <property type="match status" value="1"/>
</dbReference>
<evidence type="ECO:0000256" key="11">
    <source>
        <dbReference type="RuleBase" id="RU364063"/>
    </source>
</evidence>
<comment type="catalytic activity">
    <reaction evidence="10 11">
        <text>DNA(n) + a 2'-deoxyribonucleoside 5'-triphosphate = DNA(n+1) + diphosphate</text>
        <dbReference type="Rhea" id="RHEA:22508"/>
        <dbReference type="Rhea" id="RHEA-COMP:17339"/>
        <dbReference type="Rhea" id="RHEA-COMP:17340"/>
        <dbReference type="ChEBI" id="CHEBI:33019"/>
        <dbReference type="ChEBI" id="CHEBI:61560"/>
        <dbReference type="ChEBI" id="CHEBI:173112"/>
        <dbReference type="EC" id="2.7.7.7"/>
    </reaction>
</comment>
<dbReference type="GO" id="GO:0003677">
    <property type="term" value="F:DNA binding"/>
    <property type="evidence" value="ECO:0007669"/>
    <property type="project" value="InterPro"/>
</dbReference>
<evidence type="ECO:0000256" key="5">
    <source>
        <dbReference type="ARBA" id="ARBA00022723"/>
    </source>
</evidence>
<dbReference type="Pfam" id="PF22608">
    <property type="entry name" value="DNAX_ATPase_lid"/>
    <property type="match status" value="1"/>
</dbReference>
<dbReference type="GO" id="GO:0046872">
    <property type="term" value="F:metal ion binding"/>
    <property type="evidence" value="ECO:0007669"/>
    <property type="project" value="UniProtKB-KW"/>
</dbReference>
<dbReference type="Proteomes" id="UP000176282">
    <property type="component" value="Unassembled WGS sequence"/>
</dbReference>
<keyword evidence="5" id="KW-0479">Metal-binding</keyword>
<dbReference type="NCBIfam" id="NF004046">
    <property type="entry name" value="PRK05563.1"/>
    <property type="match status" value="1"/>
</dbReference>
<dbReference type="STRING" id="1798680.A3J66_00770"/>
<evidence type="ECO:0000256" key="4">
    <source>
        <dbReference type="ARBA" id="ARBA00022705"/>
    </source>
</evidence>
<dbReference type="EMBL" id="MFQB01000055">
    <property type="protein sequence ID" value="OGH64615.1"/>
    <property type="molecule type" value="Genomic_DNA"/>
</dbReference>
<dbReference type="Gene3D" id="1.20.272.10">
    <property type="match status" value="1"/>
</dbReference>
<dbReference type="InterPro" id="IPR027417">
    <property type="entry name" value="P-loop_NTPase"/>
</dbReference>
<feature type="region of interest" description="Disordered" evidence="12">
    <location>
        <begin position="362"/>
        <end position="381"/>
    </location>
</feature>
<dbReference type="FunFam" id="3.40.50.300:FF:000014">
    <property type="entry name" value="DNA polymerase III subunit gamma/tau"/>
    <property type="match status" value="1"/>
</dbReference>
<dbReference type="CDD" id="cd00009">
    <property type="entry name" value="AAA"/>
    <property type="match status" value="1"/>
</dbReference>
<dbReference type="GO" id="GO:0006261">
    <property type="term" value="P:DNA-templated DNA replication"/>
    <property type="evidence" value="ECO:0007669"/>
    <property type="project" value="TreeGrafter"/>
</dbReference>
<dbReference type="InterPro" id="IPR045085">
    <property type="entry name" value="HLD_clamp_pol_III_gamma_tau"/>
</dbReference>
<dbReference type="Pfam" id="PF13177">
    <property type="entry name" value="DNA_pol3_delta2"/>
    <property type="match status" value="1"/>
</dbReference>
<organism evidence="14 15">
    <name type="scientific">Candidatus Magasanikbacteria bacterium RIFCSPHIGHO2_02_FULL_47_14</name>
    <dbReference type="NCBI Taxonomy" id="1798680"/>
    <lineage>
        <taxon>Bacteria</taxon>
        <taxon>Candidatus Magasanikiibacteriota</taxon>
    </lineage>
</organism>
<protein>
    <recommendedName>
        <fullName evidence="11">DNA polymerase III subunit gamma/tau</fullName>
        <ecNumber evidence="11">2.7.7.7</ecNumber>
    </recommendedName>
</protein>
<feature type="domain" description="AAA+ ATPase" evidence="13">
    <location>
        <begin position="34"/>
        <end position="183"/>
    </location>
</feature>
<evidence type="ECO:0000313" key="14">
    <source>
        <dbReference type="EMBL" id="OGH64615.1"/>
    </source>
</evidence>
<feature type="compositionally biased region" description="Polar residues" evidence="12">
    <location>
        <begin position="362"/>
        <end position="371"/>
    </location>
</feature>
<evidence type="ECO:0000259" key="13">
    <source>
        <dbReference type="SMART" id="SM00382"/>
    </source>
</evidence>
<dbReference type="Gene3D" id="3.40.50.300">
    <property type="entry name" value="P-loop containing nucleotide triphosphate hydrolases"/>
    <property type="match status" value="1"/>
</dbReference>
<proteinExistence type="inferred from homology"/>
<keyword evidence="8 11" id="KW-0067">ATP-binding</keyword>
<keyword evidence="6 11" id="KW-0547">Nucleotide-binding</keyword>
<comment type="similarity">
    <text evidence="1 11">Belongs to the DnaX/STICHEL family.</text>
</comment>
<keyword evidence="3 11" id="KW-0548">Nucleotidyltransferase</keyword>
<dbReference type="GO" id="GO:0009360">
    <property type="term" value="C:DNA polymerase III complex"/>
    <property type="evidence" value="ECO:0007669"/>
    <property type="project" value="InterPro"/>
</dbReference>
<keyword evidence="2 11" id="KW-0808">Transferase</keyword>
<feature type="compositionally biased region" description="Basic and acidic residues" evidence="12">
    <location>
        <begin position="372"/>
        <end position="381"/>
    </location>
</feature>
<dbReference type="EC" id="2.7.7.7" evidence="11"/>
<evidence type="ECO:0000256" key="1">
    <source>
        <dbReference type="ARBA" id="ARBA00006360"/>
    </source>
</evidence>
<evidence type="ECO:0000313" key="15">
    <source>
        <dbReference type="Proteomes" id="UP000176282"/>
    </source>
</evidence>
<dbReference type="CDD" id="cd18137">
    <property type="entry name" value="HLD_clamp_pol_III_gamma_tau"/>
    <property type="match status" value="1"/>
</dbReference>
<dbReference type="Gene3D" id="1.10.8.60">
    <property type="match status" value="1"/>
</dbReference>
<dbReference type="AlphaFoldDB" id="A0A1F6LZ73"/>
<sequence>MALYHIHRPQHFEAIIGQEHIVRTLSNQITTGRVGHAYLFSGPRGVGKTTTARIIAKALNCKERKTKDPNPCDECSSCIEIRDGRSIDVIEIDAASHTGVDHVREHIIENSRFKPSKSAYKVFIIDEVHMLSTSAFNALLKTLEEPPAHVVFILATTESQKLPQTIVSRCQHFSFSTVARDILQKYLEKIAKTESTKVDKEVLGYIIQKSGGCVRDAVSLLDQILSSGEKNITPDVAKLFLPISPQEDVHALVRAVVESDVSASLAIIQKLADRGQDMTQFMDAVTGFCRIILLAQMENSLWPELIDSNETKAEVLELKQNITPERLMALIDGLIERRNQIKLSPLPQLPLEMLVISTCGQTAGRGQSPSGDRSKGESEVVKTESAPVVVSAVEPPAPIAAPPAQTAKKSVTARVKELVGKEERLLDENVVRTEWQQLVQKLESVSPSLVFILKLSEIVSIEKTTITLSVQYQFHKDKLMDKPTYRKLTEMLAESLGIRVDLVVVVKEGSQGVQTSNTSQNHELQELAAAFGGEVV</sequence>
<dbReference type="NCBIfam" id="TIGR02397">
    <property type="entry name" value="dnaX_nterm"/>
    <property type="match status" value="1"/>
</dbReference>
<keyword evidence="9 11" id="KW-0239">DNA-directed DNA polymerase</keyword>
<dbReference type="SUPFAM" id="SSF48019">
    <property type="entry name" value="post-AAA+ oligomerization domain-like"/>
    <property type="match status" value="1"/>
</dbReference>
<keyword evidence="4 11" id="KW-0235">DNA replication</keyword>
<gene>
    <name evidence="11" type="primary">dnaX</name>
    <name evidence="14" type="ORF">A3J66_00770</name>
</gene>
<dbReference type="Pfam" id="PF12169">
    <property type="entry name" value="DNA_pol3_gamma3"/>
    <property type="match status" value="1"/>
</dbReference>
<evidence type="ECO:0000256" key="7">
    <source>
        <dbReference type="ARBA" id="ARBA00022833"/>
    </source>
</evidence>
<comment type="subunit">
    <text evidence="11">DNA polymerase III contains a core (composed of alpha, epsilon and theta chains) that associates with a tau subunit. This core dimerizes to form the POLIII' complex. PolIII' associates with the gamma complex (composed of gamma, delta, delta', psi and chi chains) and with the beta chain to form the complete DNA polymerase III complex.</text>
</comment>
<evidence type="ECO:0000256" key="2">
    <source>
        <dbReference type="ARBA" id="ARBA00022679"/>
    </source>
</evidence>
<evidence type="ECO:0000256" key="10">
    <source>
        <dbReference type="ARBA" id="ARBA00049244"/>
    </source>
</evidence>
<name>A0A1F6LZ73_9BACT</name>
<comment type="caution">
    <text evidence="14">The sequence shown here is derived from an EMBL/GenBank/DDBJ whole genome shotgun (WGS) entry which is preliminary data.</text>
</comment>